<sequence>MPARARLLLLAAATLALQGCVALALVPVAASGGLLARNVIFGERTRQAIAEGNAIDPDDVDVAAYASFTLLETSELPAPAAAIPDEGPLAALHTFAARALAEEGTRYSVLLDNPASLSPTRARCQKEVPAVLVDLDPAGALVPLAMGAAPDPAFVAVLDDLRRKNVAIAWMTDREPTEAGRIREMLLATRLDPTGRDPLFVQRYPGETRQSRRRALLETHCLVAIAGDERADFDDLYTYLLDQSAASPLEAMLGSGWFLVPAPLD</sequence>
<keyword evidence="3" id="KW-1185">Reference proteome</keyword>
<dbReference type="Gene3D" id="3.40.50.1000">
    <property type="entry name" value="HAD superfamily/HAD-like"/>
    <property type="match status" value="1"/>
</dbReference>
<feature type="signal peptide" evidence="1">
    <location>
        <begin position="1"/>
        <end position="24"/>
    </location>
</feature>
<reference evidence="2 3" key="1">
    <citation type="submission" date="2015-04" db="EMBL/GenBank/DDBJ databases">
        <title>The draft genome sequence of Erythrobacter luteus KA37.</title>
        <authorList>
            <person name="Zhuang L."/>
            <person name="Liu Y."/>
            <person name="Shao Z."/>
        </authorList>
    </citation>
    <scope>NUCLEOTIDE SEQUENCE [LARGE SCALE GENOMIC DNA]</scope>
    <source>
        <strain evidence="2 3">KA37</strain>
    </source>
</reference>
<dbReference type="PROSITE" id="PS51257">
    <property type="entry name" value="PROKAR_LIPOPROTEIN"/>
    <property type="match status" value="1"/>
</dbReference>
<keyword evidence="1" id="KW-0732">Signal</keyword>
<evidence type="ECO:0000313" key="2">
    <source>
        <dbReference type="EMBL" id="KLE34527.1"/>
    </source>
</evidence>
<dbReference type="PATRIC" id="fig|1581420.6.peg.2041"/>
<dbReference type="STRING" id="1581420.AAW00_09950"/>
<evidence type="ECO:0000313" key="3">
    <source>
        <dbReference type="Proteomes" id="UP000053464"/>
    </source>
</evidence>
<organism evidence="2 3">
    <name type="scientific">Aurantiacibacter luteus</name>
    <dbReference type="NCBI Taxonomy" id="1581420"/>
    <lineage>
        <taxon>Bacteria</taxon>
        <taxon>Pseudomonadati</taxon>
        <taxon>Pseudomonadota</taxon>
        <taxon>Alphaproteobacteria</taxon>
        <taxon>Sphingomonadales</taxon>
        <taxon>Erythrobacteraceae</taxon>
        <taxon>Aurantiacibacter</taxon>
    </lineage>
</organism>
<protein>
    <recommendedName>
        <fullName evidence="4">Lipoprotein</fullName>
    </recommendedName>
</protein>
<dbReference type="Proteomes" id="UP000053464">
    <property type="component" value="Unassembled WGS sequence"/>
</dbReference>
<dbReference type="OrthoDB" id="193314at2"/>
<dbReference type="InterPro" id="IPR023214">
    <property type="entry name" value="HAD_sf"/>
</dbReference>
<dbReference type="RefSeq" id="WP_047004174.1">
    <property type="nucleotide sequence ID" value="NZ_LBHB01000002.1"/>
</dbReference>
<dbReference type="EMBL" id="LBHB01000002">
    <property type="protein sequence ID" value="KLE34527.1"/>
    <property type="molecule type" value="Genomic_DNA"/>
</dbReference>
<comment type="caution">
    <text evidence="2">The sequence shown here is derived from an EMBL/GenBank/DDBJ whole genome shotgun (WGS) entry which is preliminary data.</text>
</comment>
<proteinExistence type="predicted"/>
<name>A0A0G9MUV8_9SPHN</name>
<accession>A0A0G9MUV8</accession>
<gene>
    <name evidence="2" type="ORF">AAW00_09950</name>
</gene>
<evidence type="ECO:0008006" key="4">
    <source>
        <dbReference type="Google" id="ProtNLM"/>
    </source>
</evidence>
<feature type="chain" id="PRO_5002579426" description="Lipoprotein" evidence="1">
    <location>
        <begin position="25"/>
        <end position="265"/>
    </location>
</feature>
<evidence type="ECO:0000256" key="1">
    <source>
        <dbReference type="SAM" id="SignalP"/>
    </source>
</evidence>
<dbReference type="AlphaFoldDB" id="A0A0G9MUV8"/>